<dbReference type="PANTHER" id="PTHR38038:SF1">
    <property type="entry name" value="PENICILLIN-BINDING PROTEIN ACTIVATOR LPOA"/>
    <property type="match status" value="1"/>
</dbReference>
<proteinExistence type="predicted"/>
<evidence type="ECO:0008006" key="4">
    <source>
        <dbReference type="Google" id="ProtNLM"/>
    </source>
</evidence>
<dbReference type="Pfam" id="PF04348">
    <property type="entry name" value="LppC"/>
    <property type="match status" value="1"/>
</dbReference>
<dbReference type="AlphaFoldDB" id="A0A1Y3CNF1"/>
<dbReference type="InterPro" id="IPR028082">
    <property type="entry name" value="Peripla_BP_I"/>
</dbReference>
<evidence type="ECO:0000313" key="3">
    <source>
        <dbReference type="Proteomes" id="UP000242765"/>
    </source>
</evidence>
<keyword evidence="3" id="KW-1185">Reference proteome</keyword>
<keyword evidence="1" id="KW-0472">Membrane</keyword>
<dbReference type="GO" id="GO:0009252">
    <property type="term" value="P:peptidoglycan biosynthetic process"/>
    <property type="evidence" value="ECO:0007669"/>
    <property type="project" value="TreeGrafter"/>
</dbReference>
<accession>A0A1Y3CNF1</accession>
<evidence type="ECO:0000256" key="1">
    <source>
        <dbReference type="ARBA" id="ARBA00023136"/>
    </source>
</evidence>
<evidence type="ECO:0000313" key="2">
    <source>
        <dbReference type="EMBL" id="OTG66661.1"/>
    </source>
</evidence>
<dbReference type="RefSeq" id="WP_086202905.1">
    <property type="nucleotide sequence ID" value="NZ_NEGB01000002.1"/>
</dbReference>
<dbReference type="SUPFAM" id="SSF53822">
    <property type="entry name" value="Periplasmic binding protein-like I"/>
    <property type="match status" value="1"/>
</dbReference>
<dbReference type="STRING" id="1977882.B9T28_05290"/>
<name>A0A1Y3CNF1_9GAMM</name>
<dbReference type="EMBL" id="NEGB01000002">
    <property type="protein sequence ID" value="OTG66661.1"/>
    <property type="molecule type" value="Genomic_DNA"/>
</dbReference>
<dbReference type="GO" id="GO:0030234">
    <property type="term" value="F:enzyme regulator activity"/>
    <property type="evidence" value="ECO:0007669"/>
    <property type="project" value="TreeGrafter"/>
</dbReference>
<dbReference type="InterPro" id="IPR007443">
    <property type="entry name" value="LpoA"/>
</dbReference>
<reference evidence="2 3" key="1">
    <citation type="submission" date="2017-04" db="EMBL/GenBank/DDBJ databases">
        <title>High diversity of culturable Acinetobacter species in natural soil and water ecosystems.</title>
        <authorList>
            <person name="Nemec A."/>
            <person name="Radolfova-Krizova L."/>
        </authorList>
    </citation>
    <scope>NUCLEOTIDE SEQUENCE [LARGE SCALE GENOMIC DNA]</scope>
    <source>
        <strain evidence="2 3">ANC 4999</strain>
    </source>
</reference>
<dbReference type="PANTHER" id="PTHR38038">
    <property type="entry name" value="PENICILLIN-BINDING PROTEIN ACTIVATOR LPOA"/>
    <property type="match status" value="1"/>
</dbReference>
<protein>
    <recommendedName>
        <fullName evidence="4">Penicillin-binding protein activator</fullName>
    </recommendedName>
</protein>
<dbReference type="OrthoDB" id="6708821at2"/>
<sequence length="316" mass="35584">MIKRIRLSGKKKWLVFLLLSVTTSIQAEVLVILPESGPMARAGLSIKQGIMSAYQSSNANIPLKFVNSDQKSIKNILKQNISQKTQLIIGPLARTEVEALIQENPQIPVLALNEVSKQHQNVWQYSLSKEDDSLALINNLEKDAIDQIYILRQPGTETDSLSFLNALHKKYAANIEFIDVIPKKMEIHQGLLFLGSNQWLNSVKALPKQHIYTAAMAVEDSQPLPLGIKFCDVPAVYNAKWDDVIQAYKHNPTTLPYQRLIAFGGDAWHIAEQFMVNPKVKNLSFSGRTGQIKILSHRVERTPQCFENTKKGLDFL</sequence>
<dbReference type="GO" id="GO:0031241">
    <property type="term" value="C:periplasmic side of cell outer membrane"/>
    <property type="evidence" value="ECO:0007669"/>
    <property type="project" value="TreeGrafter"/>
</dbReference>
<organism evidence="2 3">
    <name type="scientific">Acinetobacter silvestris</name>
    <dbReference type="NCBI Taxonomy" id="1977882"/>
    <lineage>
        <taxon>Bacteria</taxon>
        <taxon>Pseudomonadati</taxon>
        <taxon>Pseudomonadota</taxon>
        <taxon>Gammaproteobacteria</taxon>
        <taxon>Moraxellales</taxon>
        <taxon>Moraxellaceae</taxon>
        <taxon>Acinetobacter</taxon>
    </lineage>
</organism>
<comment type="caution">
    <text evidence="2">The sequence shown here is derived from an EMBL/GenBank/DDBJ whole genome shotgun (WGS) entry which is preliminary data.</text>
</comment>
<gene>
    <name evidence="2" type="ORF">B9T28_05290</name>
</gene>
<dbReference type="Gene3D" id="3.40.50.2300">
    <property type="match status" value="2"/>
</dbReference>
<dbReference type="Proteomes" id="UP000242765">
    <property type="component" value="Unassembled WGS sequence"/>
</dbReference>